<dbReference type="PROSITE" id="PS50885">
    <property type="entry name" value="HAMP"/>
    <property type="match status" value="1"/>
</dbReference>
<evidence type="ECO:0000256" key="2">
    <source>
        <dbReference type="ARBA" id="ARBA00004236"/>
    </source>
</evidence>
<dbReference type="CDD" id="cd00082">
    <property type="entry name" value="HisKA"/>
    <property type="match status" value="1"/>
</dbReference>
<evidence type="ECO:0000256" key="12">
    <source>
        <dbReference type="SAM" id="Coils"/>
    </source>
</evidence>
<keyword evidence="9" id="KW-0067">ATP-binding</keyword>
<dbReference type="AlphaFoldDB" id="A0A5C5VY14"/>
<comment type="caution">
    <text evidence="17">The sequence shown here is derived from an EMBL/GenBank/DDBJ whole genome shotgun (WGS) entry which is preliminary data.</text>
</comment>
<feature type="domain" description="PAS" evidence="15">
    <location>
        <begin position="238"/>
        <end position="286"/>
    </location>
</feature>
<dbReference type="OrthoDB" id="9813151at2"/>
<name>A0A5C5VY14_9BACT</name>
<feature type="transmembrane region" description="Helical" evidence="13">
    <location>
        <begin position="6"/>
        <end position="30"/>
    </location>
</feature>
<keyword evidence="8" id="KW-0418">Kinase</keyword>
<dbReference type="GO" id="GO:0004721">
    <property type="term" value="F:phosphoprotein phosphatase activity"/>
    <property type="evidence" value="ECO:0007669"/>
    <property type="project" value="TreeGrafter"/>
</dbReference>
<dbReference type="PROSITE" id="PS50112">
    <property type="entry name" value="PAS"/>
    <property type="match status" value="1"/>
</dbReference>
<dbReference type="Pfam" id="PF00512">
    <property type="entry name" value="HisKA"/>
    <property type="match status" value="1"/>
</dbReference>
<evidence type="ECO:0000256" key="1">
    <source>
        <dbReference type="ARBA" id="ARBA00000085"/>
    </source>
</evidence>
<evidence type="ECO:0000256" key="6">
    <source>
        <dbReference type="ARBA" id="ARBA00022679"/>
    </source>
</evidence>
<evidence type="ECO:0000259" key="14">
    <source>
        <dbReference type="PROSITE" id="PS50109"/>
    </source>
</evidence>
<proteinExistence type="predicted"/>
<evidence type="ECO:0000259" key="16">
    <source>
        <dbReference type="PROSITE" id="PS50885"/>
    </source>
</evidence>
<dbReference type="InterPro" id="IPR000014">
    <property type="entry name" value="PAS"/>
</dbReference>
<dbReference type="InterPro" id="IPR003661">
    <property type="entry name" value="HisK_dim/P_dom"/>
</dbReference>
<dbReference type="GO" id="GO:0006355">
    <property type="term" value="P:regulation of DNA-templated transcription"/>
    <property type="evidence" value="ECO:0007669"/>
    <property type="project" value="InterPro"/>
</dbReference>
<dbReference type="Proteomes" id="UP000318995">
    <property type="component" value="Unassembled WGS sequence"/>
</dbReference>
<dbReference type="CDD" id="cd00130">
    <property type="entry name" value="PAS"/>
    <property type="match status" value="1"/>
</dbReference>
<dbReference type="InterPro" id="IPR013767">
    <property type="entry name" value="PAS_fold"/>
</dbReference>
<dbReference type="InterPro" id="IPR036097">
    <property type="entry name" value="HisK_dim/P_sf"/>
</dbReference>
<dbReference type="InterPro" id="IPR003660">
    <property type="entry name" value="HAMP_dom"/>
</dbReference>
<dbReference type="SMART" id="SM00091">
    <property type="entry name" value="PAS"/>
    <property type="match status" value="1"/>
</dbReference>
<feature type="coiled-coil region" evidence="12">
    <location>
        <begin position="387"/>
        <end position="414"/>
    </location>
</feature>
<dbReference type="GO" id="GO:0005886">
    <property type="term" value="C:plasma membrane"/>
    <property type="evidence" value="ECO:0007669"/>
    <property type="project" value="UniProtKB-SubCell"/>
</dbReference>
<protein>
    <recommendedName>
        <fullName evidence="3">histidine kinase</fullName>
        <ecNumber evidence="3">2.7.13.3</ecNumber>
    </recommendedName>
</protein>
<dbReference type="Pfam" id="PF00989">
    <property type="entry name" value="PAS"/>
    <property type="match status" value="1"/>
</dbReference>
<dbReference type="CDD" id="cd06225">
    <property type="entry name" value="HAMP"/>
    <property type="match status" value="1"/>
</dbReference>
<sequence length="574" mass="62929">MFRSRLFLKLFVGFTSLSLLSAAALLAITWQGESQDHYRRTEAELRTVASVLVGRSDRFDPTMLTESDLQDLAVAAGAEVTVYSPAGRPIVSSAEAPQENDPSVKIALQAGQSWRPATDTSDRFTYDRVWRNAAGQPAAVVRVARSAASLAEWRNRLWRLYAWYALATSVLVLAAGFTLVSHLVRPVQTLNRVAQSMAAGDYDQRAFVPNRDELGALADSYNRLSRELGRRLTELRESDQLQATVLGGMIEGVVAIDDRKRVLFANPAAGKLFGFLPPQVEGRPLLEVVRNHPLHQAATAAIVSRRPQRLEIDWEEHQLAVHVTPLVGDPSTGAVVVLHDTTELNRLESLRRDFVANVSHELKTPLSSIKAYTETLLGGAAEEAATRTRFLREIEEQANRLDELIRDMLDLARIESAQQPFAIQTVGVTAAVEACRKHHAPRAEAKQVRLLVDDQSPLAQVQADPDGLRVILNNLVDNAVKYTPTGGEVRIDWRVVEQMVEISVADTGIGIPADKAARVFERFYRVDAARSRDLGGTGLGLSIVKHLAQSFGGSVAVQSVPQQGTKFIVSLPAA</sequence>
<accession>A0A5C5VY14</accession>
<dbReference type="FunFam" id="3.30.565.10:FF:000023">
    <property type="entry name" value="PAS domain-containing sensor histidine kinase"/>
    <property type="match status" value="1"/>
</dbReference>
<dbReference type="InterPro" id="IPR003594">
    <property type="entry name" value="HATPase_dom"/>
</dbReference>
<keyword evidence="11 13" id="KW-0472">Membrane</keyword>
<feature type="domain" description="Histidine kinase" evidence="14">
    <location>
        <begin position="357"/>
        <end position="574"/>
    </location>
</feature>
<dbReference type="InterPro" id="IPR035965">
    <property type="entry name" value="PAS-like_dom_sf"/>
</dbReference>
<organism evidence="17 18">
    <name type="scientific">Botrimarina hoheduenensis</name>
    <dbReference type="NCBI Taxonomy" id="2528000"/>
    <lineage>
        <taxon>Bacteria</taxon>
        <taxon>Pseudomonadati</taxon>
        <taxon>Planctomycetota</taxon>
        <taxon>Planctomycetia</taxon>
        <taxon>Pirellulales</taxon>
        <taxon>Lacipirellulaceae</taxon>
        <taxon>Botrimarina</taxon>
    </lineage>
</organism>
<dbReference type="InterPro" id="IPR005467">
    <property type="entry name" value="His_kinase_dom"/>
</dbReference>
<dbReference type="Gene3D" id="6.10.340.10">
    <property type="match status" value="1"/>
</dbReference>
<dbReference type="EMBL" id="SJPH01000004">
    <property type="protein sequence ID" value="TWT43350.1"/>
    <property type="molecule type" value="Genomic_DNA"/>
</dbReference>
<dbReference type="NCBIfam" id="TIGR00229">
    <property type="entry name" value="sensory_box"/>
    <property type="match status" value="1"/>
</dbReference>
<dbReference type="PRINTS" id="PR00344">
    <property type="entry name" value="BCTRLSENSOR"/>
</dbReference>
<dbReference type="CDD" id="cd00075">
    <property type="entry name" value="HATPase"/>
    <property type="match status" value="1"/>
</dbReference>
<keyword evidence="6 17" id="KW-0808">Transferase</keyword>
<dbReference type="SUPFAM" id="SSF158472">
    <property type="entry name" value="HAMP domain-like"/>
    <property type="match status" value="1"/>
</dbReference>
<gene>
    <name evidence="17" type="primary">phoR_1</name>
    <name evidence="17" type="ORF">Pla111_23010</name>
</gene>
<evidence type="ECO:0000256" key="13">
    <source>
        <dbReference type="SAM" id="Phobius"/>
    </source>
</evidence>
<evidence type="ECO:0000313" key="17">
    <source>
        <dbReference type="EMBL" id="TWT43350.1"/>
    </source>
</evidence>
<dbReference type="Gene3D" id="3.30.450.20">
    <property type="entry name" value="PAS domain"/>
    <property type="match status" value="1"/>
</dbReference>
<feature type="transmembrane region" description="Helical" evidence="13">
    <location>
        <begin position="161"/>
        <end position="184"/>
    </location>
</feature>
<dbReference type="SMART" id="SM00304">
    <property type="entry name" value="HAMP"/>
    <property type="match status" value="1"/>
</dbReference>
<evidence type="ECO:0000256" key="5">
    <source>
        <dbReference type="ARBA" id="ARBA00022553"/>
    </source>
</evidence>
<keyword evidence="10" id="KW-0902">Two-component regulatory system</keyword>
<keyword evidence="13" id="KW-0812">Transmembrane</keyword>
<evidence type="ECO:0000256" key="11">
    <source>
        <dbReference type="ARBA" id="ARBA00023136"/>
    </source>
</evidence>
<keyword evidence="5" id="KW-0597">Phosphoprotein</keyword>
<keyword evidence="4" id="KW-1003">Cell membrane</keyword>
<feature type="domain" description="HAMP" evidence="16">
    <location>
        <begin position="181"/>
        <end position="233"/>
    </location>
</feature>
<evidence type="ECO:0000256" key="8">
    <source>
        <dbReference type="ARBA" id="ARBA00022777"/>
    </source>
</evidence>
<comment type="catalytic activity">
    <reaction evidence="1">
        <text>ATP + protein L-histidine = ADP + protein N-phospho-L-histidine.</text>
        <dbReference type="EC" id="2.7.13.3"/>
    </reaction>
</comment>
<dbReference type="Pfam" id="PF00672">
    <property type="entry name" value="HAMP"/>
    <property type="match status" value="1"/>
</dbReference>
<reference evidence="17 18" key="1">
    <citation type="submission" date="2019-02" db="EMBL/GenBank/DDBJ databases">
        <title>Deep-cultivation of Planctomycetes and their phenomic and genomic characterization uncovers novel biology.</title>
        <authorList>
            <person name="Wiegand S."/>
            <person name="Jogler M."/>
            <person name="Boedeker C."/>
            <person name="Pinto D."/>
            <person name="Vollmers J."/>
            <person name="Rivas-Marin E."/>
            <person name="Kohn T."/>
            <person name="Peeters S.H."/>
            <person name="Heuer A."/>
            <person name="Rast P."/>
            <person name="Oberbeckmann S."/>
            <person name="Bunk B."/>
            <person name="Jeske O."/>
            <person name="Meyerdierks A."/>
            <person name="Storesund J.E."/>
            <person name="Kallscheuer N."/>
            <person name="Luecker S."/>
            <person name="Lage O.M."/>
            <person name="Pohl T."/>
            <person name="Merkel B.J."/>
            <person name="Hornburger P."/>
            <person name="Mueller R.-W."/>
            <person name="Bruemmer F."/>
            <person name="Labrenz M."/>
            <person name="Spormann A.M."/>
            <person name="Op Den Camp H."/>
            <person name="Overmann J."/>
            <person name="Amann R."/>
            <person name="Jetten M.S.M."/>
            <person name="Mascher T."/>
            <person name="Medema M.H."/>
            <person name="Devos D.P."/>
            <person name="Kaster A.-K."/>
            <person name="Ovreas L."/>
            <person name="Rohde M."/>
            <person name="Galperin M.Y."/>
            <person name="Jogler C."/>
        </authorList>
    </citation>
    <scope>NUCLEOTIDE SEQUENCE [LARGE SCALE GENOMIC DNA]</scope>
    <source>
        <strain evidence="17 18">Pla111</strain>
    </source>
</reference>
<dbReference type="InterPro" id="IPR036890">
    <property type="entry name" value="HATPase_C_sf"/>
</dbReference>
<comment type="subcellular location">
    <subcellularLocation>
        <location evidence="2">Cell membrane</location>
    </subcellularLocation>
</comment>
<keyword evidence="18" id="KW-1185">Reference proteome</keyword>
<dbReference type="SMART" id="SM00388">
    <property type="entry name" value="HisKA"/>
    <property type="match status" value="1"/>
</dbReference>
<dbReference type="InterPro" id="IPR050351">
    <property type="entry name" value="BphY/WalK/GraS-like"/>
</dbReference>
<dbReference type="SUPFAM" id="SSF47384">
    <property type="entry name" value="Homodimeric domain of signal transducing histidine kinase"/>
    <property type="match status" value="1"/>
</dbReference>
<dbReference type="Pfam" id="PF02518">
    <property type="entry name" value="HATPase_c"/>
    <property type="match status" value="1"/>
</dbReference>
<dbReference type="PANTHER" id="PTHR45453">
    <property type="entry name" value="PHOSPHATE REGULON SENSOR PROTEIN PHOR"/>
    <property type="match status" value="1"/>
</dbReference>
<dbReference type="RefSeq" id="WP_146574398.1">
    <property type="nucleotide sequence ID" value="NZ_SJPH01000004.1"/>
</dbReference>
<dbReference type="PANTHER" id="PTHR45453:SF1">
    <property type="entry name" value="PHOSPHATE REGULON SENSOR PROTEIN PHOR"/>
    <property type="match status" value="1"/>
</dbReference>
<evidence type="ECO:0000256" key="9">
    <source>
        <dbReference type="ARBA" id="ARBA00022840"/>
    </source>
</evidence>
<dbReference type="GO" id="GO:0005524">
    <property type="term" value="F:ATP binding"/>
    <property type="evidence" value="ECO:0007669"/>
    <property type="project" value="UniProtKB-KW"/>
</dbReference>
<dbReference type="Gene3D" id="1.10.287.130">
    <property type="match status" value="1"/>
</dbReference>
<dbReference type="GO" id="GO:0016036">
    <property type="term" value="P:cellular response to phosphate starvation"/>
    <property type="evidence" value="ECO:0007669"/>
    <property type="project" value="TreeGrafter"/>
</dbReference>
<evidence type="ECO:0000259" key="15">
    <source>
        <dbReference type="PROSITE" id="PS50112"/>
    </source>
</evidence>
<dbReference type="SMART" id="SM00387">
    <property type="entry name" value="HATPase_c"/>
    <property type="match status" value="1"/>
</dbReference>
<evidence type="ECO:0000256" key="3">
    <source>
        <dbReference type="ARBA" id="ARBA00012438"/>
    </source>
</evidence>
<evidence type="ECO:0000256" key="4">
    <source>
        <dbReference type="ARBA" id="ARBA00022475"/>
    </source>
</evidence>
<evidence type="ECO:0000256" key="10">
    <source>
        <dbReference type="ARBA" id="ARBA00023012"/>
    </source>
</evidence>
<dbReference type="Gene3D" id="3.30.565.10">
    <property type="entry name" value="Histidine kinase-like ATPase, C-terminal domain"/>
    <property type="match status" value="1"/>
</dbReference>
<dbReference type="FunFam" id="1.10.287.130:FF:000008">
    <property type="entry name" value="Two-component sensor histidine kinase"/>
    <property type="match status" value="1"/>
</dbReference>
<dbReference type="PROSITE" id="PS50109">
    <property type="entry name" value="HIS_KIN"/>
    <property type="match status" value="1"/>
</dbReference>
<dbReference type="SUPFAM" id="SSF55874">
    <property type="entry name" value="ATPase domain of HSP90 chaperone/DNA topoisomerase II/histidine kinase"/>
    <property type="match status" value="1"/>
</dbReference>
<dbReference type="SUPFAM" id="SSF55785">
    <property type="entry name" value="PYP-like sensor domain (PAS domain)"/>
    <property type="match status" value="1"/>
</dbReference>
<keyword evidence="13" id="KW-1133">Transmembrane helix</keyword>
<dbReference type="GO" id="GO:0000155">
    <property type="term" value="F:phosphorelay sensor kinase activity"/>
    <property type="evidence" value="ECO:0007669"/>
    <property type="project" value="InterPro"/>
</dbReference>
<keyword evidence="12" id="KW-0175">Coiled coil</keyword>
<keyword evidence="7" id="KW-0547">Nucleotide-binding</keyword>
<dbReference type="EC" id="2.7.13.3" evidence="3"/>
<evidence type="ECO:0000313" key="18">
    <source>
        <dbReference type="Proteomes" id="UP000318995"/>
    </source>
</evidence>
<evidence type="ECO:0000256" key="7">
    <source>
        <dbReference type="ARBA" id="ARBA00022741"/>
    </source>
</evidence>
<dbReference type="InterPro" id="IPR004358">
    <property type="entry name" value="Sig_transdc_His_kin-like_C"/>
</dbReference>